<feature type="compositionally biased region" description="Low complexity" evidence="1">
    <location>
        <begin position="52"/>
        <end position="64"/>
    </location>
</feature>
<proteinExistence type="predicted"/>
<evidence type="ECO:0000256" key="1">
    <source>
        <dbReference type="SAM" id="MobiDB-lite"/>
    </source>
</evidence>
<feature type="compositionally biased region" description="Polar residues" evidence="1">
    <location>
        <begin position="183"/>
        <end position="192"/>
    </location>
</feature>
<dbReference type="Proteomes" id="UP000827092">
    <property type="component" value="Unassembled WGS sequence"/>
</dbReference>
<protein>
    <submittedName>
        <fullName evidence="2">Uncharacterized protein</fullName>
    </submittedName>
</protein>
<feature type="compositionally biased region" description="Polar residues" evidence="1">
    <location>
        <begin position="100"/>
        <end position="114"/>
    </location>
</feature>
<dbReference type="AlphaFoldDB" id="A0AAV6VIZ3"/>
<keyword evidence="3" id="KW-1185">Reference proteome</keyword>
<evidence type="ECO:0000313" key="3">
    <source>
        <dbReference type="Proteomes" id="UP000827092"/>
    </source>
</evidence>
<feature type="compositionally biased region" description="Low complexity" evidence="1">
    <location>
        <begin position="254"/>
        <end position="273"/>
    </location>
</feature>
<feature type="compositionally biased region" description="Basic and acidic residues" evidence="1">
    <location>
        <begin position="328"/>
        <end position="337"/>
    </location>
</feature>
<dbReference type="EMBL" id="JAFNEN010000075">
    <property type="protein sequence ID" value="KAG8196043.1"/>
    <property type="molecule type" value="Genomic_DNA"/>
</dbReference>
<feature type="compositionally biased region" description="Polar residues" evidence="1">
    <location>
        <begin position="314"/>
        <end position="327"/>
    </location>
</feature>
<comment type="caution">
    <text evidence="2">The sequence shown here is derived from an EMBL/GenBank/DDBJ whole genome shotgun (WGS) entry which is preliminary data.</text>
</comment>
<organism evidence="2 3">
    <name type="scientific">Oedothorax gibbosus</name>
    <dbReference type="NCBI Taxonomy" id="931172"/>
    <lineage>
        <taxon>Eukaryota</taxon>
        <taxon>Metazoa</taxon>
        <taxon>Ecdysozoa</taxon>
        <taxon>Arthropoda</taxon>
        <taxon>Chelicerata</taxon>
        <taxon>Arachnida</taxon>
        <taxon>Araneae</taxon>
        <taxon>Araneomorphae</taxon>
        <taxon>Entelegynae</taxon>
        <taxon>Araneoidea</taxon>
        <taxon>Linyphiidae</taxon>
        <taxon>Erigoninae</taxon>
        <taxon>Oedothorax</taxon>
    </lineage>
</organism>
<feature type="compositionally biased region" description="Basic residues" evidence="1">
    <location>
        <begin position="193"/>
        <end position="202"/>
    </location>
</feature>
<feature type="region of interest" description="Disordered" evidence="1">
    <location>
        <begin position="234"/>
        <end position="337"/>
    </location>
</feature>
<feature type="compositionally biased region" description="Low complexity" evidence="1">
    <location>
        <begin position="85"/>
        <end position="99"/>
    </location>
</feature>
<reference evidence="2 3" key="1">
    <citation type="journal article" date="2022" name="Nat. Ecol. Evol.">
        <title>A masculinizing supergene underlies an exaggerated male reproductive morph in a spider.</title>
        <authorList>
            <person name="Hendrickx F."/>
            <person name="De Corte Z."/>
            <person name="Sonet G."/>
            <person name="Van Belleghem S.M."/>
            <person name="Kostlbacher S."/>
            <person name="Vangestel C."/>
        </authorList>
    </citation>
    <scope>NUCLEOTIDE SEQUENCE [LARGE SCALE GENOMIC DNA]</scope>
    <source>
        <strain evidence="2">W744_W776</strain>
    </source>
</reference>
<feature type="region of interest" description="Disordered" evidence="1">
    <location>
        <begin position="18"/>
        <end position="136"/>
    </location>
</feature>
<gene>
    <name evidence="2" type="ORF">JTE90_029012</name>
</gene>
<accession>A0AAV6VIZ3</accession>
<feature type="region of interest" description="Disordered" evidence="1">
    <location>
        <begin position="154"/>
        <end position="209"/>
    </location>
</feature>
<evidence type="ECO:0000313" key="2">
    <source>
        <dbReference type="EMBL" id="KAG8196043.1"/>
    </source>
</evidence>
<sequence>MTFEESLEALDATIWNTPRQPATYDDAHPYAQSSPSWSSDSDEDPSFIPGKDSSPSSCCPIPSDRSPPPHCESEPLVPPQFDACAVSPARSPSPSSVTSLQLPENQGTLETSRCPSCDVPVAPANDDQATRLTDPRPMIQASRSLSPMVAPADVTILSSGPSSSHIEDPFRSIPSPKIDHFRTSSLPCSPSKKTSHIPKRKAMMGPPPASFYMSTGTAAKKKLNFALLTSPMDEQARMFGTDPPPTNVTQDQVLCPLPLSSPSSDHSLLSSLPQGAHSSPPDRSEPVTSNQKADESPSLVSSQLLFEQPRARVSSRTTSPAPANQSCDSHRHTSKEA</sequence>
<name>A0AAV6VIZ3_9ARAC</name>